<dbReference type="CDD" id="cd06453">
    <property type="entry name" value="SufS_like"/>
    <property type="match status" value="1"/>
</dbReference>
<evidence type="ECO:0000256" key="1">
    <source>
        <dbReference type="ARBA" id="ARBA00001933"/>
    </source>
</evidence>
<dbReference type="AlphaFoldDB" id="A0AAC9QSA4"/>
<dbReference type="InterPro" id="IPR016454">
    <property type="entry name" value="Cysteine_dSase"/>
</dbReference>
<evidence type="ECO:0000313" key="9">
    <source>
        <dbReference type="EMBL" id="ARD64809.1"/>
    </source>
</evidence>
<keyword evidence="5" id="KW-0663">Pyridoxal phosphate</keyword>
<proteinExistence type="inferred from homology"/>
<keyword evidence="12" id="KW-1185">Reference proteome</keyword>
<dbReference type="InterPro" id="IPR015421">
    <property type="entry name" value="PyrdxlP-dep_Trfase_major"/>
</dbReference>
<reference evidence="9" key="3">
    <citation type="submission" date="2017-02" db="EMBL/GenBank/DDBJ databases">
        <title>Integrative analysis reveals regulation of autotrophic growth of syngas fermenting bacteria at the translational level.</title>
        <authorList>
            <person name="Song Y."/>
            <person name="Shin J."/>
            <person name="Jeong Y."/>
            <person name="Jin S."/>
            <person name="Kim D.R."/>
            <person name="Kim S.C."/>
            <person name="Cho S."/>
            <person name="Cho B.-K."/>
        </authorList>
    </citation>
    <scope>NUCLEOTIDE SEQUENCE</scope>
    <source>
        <strain evidence="9">ATCC 8486</strain>
    </source>
</reference>
<sequence length="388" mass="41957">MVAYLDNAATSFPKPSNVIESMTAFMAQNGATSGRGAYQKALLSDQLVFQARSKTARFFNHPDPKTVVFTKNVTEAVNIALKGFLKSGDQVVTSAVEHNAVWRCLKMLEKNKGVCINVVPADKNGQTSPESVERALTFKTKLIVFNHASNVLGTVQPIQAIGEMANLRHIPLMVDTAQTAGHFPIDMQDSHIDILAFTGHKGLMGPMGIGGLVLSPNLDIEPLISGGTGGDSAYPYQPDYYPNHLEAGTLNVPGIIGLSSGIDFINETGLEGIHSKIKMLYNYAVHQLDTIPGIELYGPLDAQKTVGVIPFNLKGCPPEEIAFYLDQKHHVMIRAGLHCAPSAHQLMGTLERGACRIGLGYYNSKMDVDQLVNGLRGYLRNKGAVLCI</sequence>
<evidence type="ECO:0000256" key="3">
    <source>
        <dbReference type="ARBA" id="ARBA00012239"/>
    </source>
</evidence>
<comment type="cofactor">
    <cofactor evidence="1 7">
        <name>pyridoxal 5'-phosphate</name>
        <dbReference type="ChEBI" id="CHEBI:597326"/>
    </cofactor>
</comment>
<dbReference type="GO" id="GO:0006534">
    <property type="term" value="P:cysteine metabolic process"/>
    <property type="evidence" value="ECO:0007669"/>
    <property type="project" value="InterPro"/>
</dbReference>
<dbReference type="InterPro" id="IPR015424">
    <property type="entry name" value="PyrdxlP-dep_Trfase"/>
</dbReference>
<dbReference type="RefSeq" id="WP_013378590.1">
    <property type="nucleotide sequence ID" value="NZ_CP019962.1"/>
</dbReference>
<dbReference type="Pfam" id="PF00266">
    <property type="entry name" value="Aminotran_5"/>
    <property type="match status" value="1"/>
</dbReference>
<protein>
    <recommendedName>
        <fullName evidence="3">cysteine desulfurase</fullName>
        <ecNumber evidence="3">2.8.1.7</ecNumber>
    </recommendedName>
</protein>
<dbReference type="EMBL" id="JAQSVD010000010">
    <property type="protein sequence ID" value="MDE1471879.1"/>
    <property type="molecule type" value="Genomic_DNA"/>
</dbReference>
<dbReference type="EMBL" id="CP019962">
    <property type="protein sequence ID" value="ARD64809.1"/>
    <property type="molecule type" value="Genomic_DNA"/>
</dbReference>
<comment type="similarity">
    <text evidence="2">Belongs to the class-V pyridoxal-phosphate-dependent aminotransferase family. Csd subfamily.</text>
</comment>
<evidence type="ECO:0000256" key="7">
    <source>
        <dbReference type="RuleBase" id="RU004504"/>
    </source>
</evidence>
<dbReference type="GeneID" id="68361708"/>
<comment type="catalytic activity">
    <reaction evidence="6">
        <text>(sulfur carrier)-H + L-cysteine = (sulfur carrier)-SH + L-alanine</text>
        <dbReference type="Rhea" id="RHEA:43892"/>
        <dbReference type="Rhea" id="RHEA-COMP:14737"/>
        <dbReference type="Rhea" id="RHEA-COMP:14739"/>
        <dbReference type="ChEBI" id="CHEBI:29917"/>
        <dbReference type="ChEBI" id="CHEBI:35235"/>
        <dbReference type="ChEBI" id="CHEBI:57972"/>
        <dbReference type="ChEBI" id="CHEBI:64428"/>
        <dbReference type="EC" id="2.8.1.7"/>
    </reaction>
</comment>
<organism evidence="9 11">
    <name type="scientific">Eubacterium limosum</name>
    <dbReference type="NCBI Taxonomy" id="1736"/>
    <lineage>
        <taxon>Bacteria</taxon>
        <taxon>Bacillati</taxon>
        <taxon>Bacillota</taxon>
        <taxon>Clostridia</taxon>
        <taxon>Eubacteriales</taxon>
        <taxon>Eubacteriaceae</taxon>
        <taxon>Eubacterium</taxon>
    </lineage>
</organism>
<accession>A0AAC9QSA4</accession>
<dbReference type="Gene3D" id="3.40.640.10">
    <property type="entry name" value="Type I PLP-dependent aspartate aminotransferase-like (Major domain)"/>
    <property type="match status" value="1"/>
</dbReference>
<evidence type="ECO:0000259" key="8">
    <source>
        <dbReference type="Pfam" id="PF00266"/>
    </source>
</evidence>
<dbReference type="Proteomes" id="UP000192391">
    <property type="component" value="Chromosome"/>
</dbReference>
<reference evidence="10 12" key="4">
    <citation type="submission" date="2023-02" db="EMBL/GenBank/DDBJ databases">
        <title>Comparative genome analysis of Eubacterium limosum species.</title>
        <authorList>
            <person name="Bak J.E."/>
        </authorList>
    </citation>
    <scope>NUCLEOTIDE SEQUENCE [LARGE SCALE GENOMIC DNA]</scope>
    <source>
        <strain evidence="10 12">KGMB01548</strain>
    </source>
</reference>
<dbReference type="PIRSF" id="PIRSF005572">
    <property type="entry name" value="NifS"/>
    <property type="match status" value="1"/>
</dbReference>
<dbReference type="Proteomes" id="UP001215087">
    <property type="component" value="Unassembled WGS sequence"/>
</dbReference>
<dbReference type="PANTHER" id="PTHR43586">
    <property type="entry name" value="CYSTEINE DESULFURASE"/>
    <property type="match status" value="1"/>
</dbReference>
<dbReference type="PROSITE" id="PS00595">
    <property type="entry name" value="AA_TRANSFER_CLASS_5"/>
    <property type="match status" value="1"/>
</dbReference>
<dbReference type="InterPro" id="IPR010969">
    <property type="entry name" value="Cys_dSase-rel_unknwn_funct"/>
</dbReference>
<dbReference type="InterPro" id="IPR020578">
    <property type="entry name" value="Aminotrans_V_PyrdxlP_BS"/>
</dbReference>
<dbReference type="InterPro" id="IPR000192">
    <property type="entry name" value="Aminotrans_V_dom"/>
</dbReference>
<dbReference type="EC" id="2.8.1.7" evidence="3"/>
<evidence type="ECO:0000256" key="5">
    <source>
        <dbReference type="ARBA" id="ARBA00022898"/>
    </source>
</evidence>
<dbReference type="PANTHER" id="PTHR43586:SF4">
    <property type="entry name" value="ISOPENICILLIN N EPIMERASE"/>
    <property type="match status" value="1"/>
</dbReference>
<evidence type="ECO:0000313" key="12">
    <source>
        <dbReference type="Proteomes" id="UP001215087"/>
    </source>
</evidence>
<evidence type="ECO:0000256" key="4">
    <source>
        <dbReference type="ARBA" id="ARBA00022679"/>
    </source>
</evidence>
<feature type="domain" description="Aminotransferase class V" evidence="8">
    <location>
        <begin position="4"/>
        <end position="371"/>
    </location>
</feature>
<reference evidence="11" key="2">
    <citation type="journal article" date="2017" name="Sci. Rep.">
        <title>Determination of the Genome and Primary Transcriptome of Syngas Fermenting Eubacterium limosum ATCC 8486.</title>
        <authorList>
            <person name="Song Y."/>
            <person name="Shin J."/>
            <person name="Jeong Y."/>
            <person name="Jin S."/>
            <person name="Lee J.K."/>
            <person name="Kim D.R."/>
            <person name="Kim S.C."/>
            <person name="Cho S."/>
            <person name="Cho B.K."/>
        </authorList>
    </citation>
    <scope>NUCLEOTIDE SEQUENCE [LARGE SCALE GENOMIC DNA]</scope>
    <source>
        <strain evidence="11">ATCC 8486</strain>
    </source>
</reference>
<evidence type="ECO:0000256" key="6">
    <source>
        <dbReference type="ARBA" id="ARBA00050776"/>
    </source>
</evidence>
<dbReference type="NCBIfam" id="TIGR01977">
    <property type="entry name" value="am_tr_V_EF2568"/>
    <property type="match status" value="1"/>
</dbReference>
<keyword evidence="4" id="KW-0808">Transferase</keyword>
<dbReference type="SUPFAM" id="SSF53383">
    <property type="entry name" value="PLP-dependent transferases"/>
    <property type="match status" value="1"/>
</dbReference>
<evidence type="ECO:0000313" key="11">
    <source>
        <dbReference type="Proteomes" id="UP000192391"/>
    </source>
</evidence>
<dbReference type="InterPro" id="IPR010970">
    <property type="entry name" value="Cys_dSase_SufS"/>
</dbReference>
<dbReference type="GO" id="GO:0031071">
    <property type="term" value="F:cysteine desulfurase activity"/>
    <property type="evidence" value="ECO:0007669"/>
    <property type="project" value="UniProtKB-EC"/>
</dbReference>
<dbReference type="InterPro" id="IPR015422">
    <property type="entry name" value="PyrdxlP-dep_Trfase_small"/>
</dbReference>
<dbReference type="KEGG" id="elim:B2M23_04315"/>
<gene>
    <name evidence="9" type="ORF">B2M23_04315</name>
    <name evidence="10" type="ORF">PTZ04_16595</name>
</gene>
<dbReference type="Gene3D" id="3.90.1150.10">
    <property type="entry name" value="Aspartate Aminotransferase, domain 1"/>
    <property type="match status" value="1"/>
</dbReference>
<evidence type="ECO:0000313" key="10">
    <source>
        <dbReference type="EMBL" id="MDE1471879.1"/>
    </source>
</evidence>
<name>A0AAC9QSA4_EUBLI</name>
<reference evidence="9" key="1">
    <citation type="journal article" date="2015" name="Genome Announc.">
        <title>Draft Genome Sequence of Chemolithoautotrophic Acetogenic Butanol-Producing Eubacterium limosum ATCC 8486.</title>
        <authorList>
            <person name="Song Y."/>
            <person name="Cho B.K."/>
        </authorList>
    </citation>
    <scope>NUCLEOTIDE SEQUENCE</scope>
    <source>
        <strain evidence="9">ATCC 8486</strain>
    </source>
</reference>
<evidence type="ECO:0000256" key="2">
    <source>
        <dbReference type="ARBA" id="ARBA00010447"/>
    </source>
</evidence>
<dbReference type="GO" id="GO:0030170">
    <property type="term" value="F:pyridoxal phosphate binding"/>
    <property type="evidence" value="ECO:0007669"/>
    <property type="project" value="InterPro"/>
</dbReference>